<accession>A0ABX0VWZ6</accession>
<evidence type="ECO:0000259" key="4">
    <source>
        <dbReference type="Pfam" id="PF12804"/>
    </source>
</evidence>
<dbReference type="Pfam" id="PF12804">
    <property type="entry name" value="NTP_transf_3"/>
    <property type="match status" value="1"/>
</dbReference>
<evidence type="ECO:0000313" key="6">
    <source>
        <dbReference type="Proteomes" id="UP000709466"/>
    </source>
</evidence>
<dbReference type="CDD" id="cd06422">
    <property type="entry name" value="NTP_transferase_like_1"/>
    <property type="match status" value="1"/>
</dbReference>
<feature type="domain" description="MobA-like NTP transferase" evidence="4">
    <location>
        <begin position="7"/>
        <end position="124"/>
    </location>
</feature>
<keyword evidence="2" id="KW-0548">Nucleotidyltransferase</keyword>
<keyword evidence="1" id="KW-0808">Transferase</keyword>
<keyword evidence="3" id="KW-0460">Magnesium</keyword>
<gene>
    <name evidence="5" type="ORF">HCZ30_03130</name>
</gene>
<sequence length="221" mass="24610">MTPNAALFFAAGLGTRMAPLTEDRPKPMIEVAGKPLLHHAMDMAEGIERQVVNVHYRAGQIRDALAEDIMSSDETDQLLETGGGLRKALPLLGDGPVFTMNTDAVWKGPNPFDMLRSAWRDEMGGLLLLIDRSNARGHVGKGDFLIDENAQITPGQGLIYTGCQIIRPDRLSEVKTDAFSMWELWNRLLDERSLYGLRYTGNWCDVGRPDCIPIAEEMLRQ</sequence>
<evidence type="ECO:0000313" key="5">
    <source>
        <dbReference type="EMBL" id="NIY71424.1"/>
    </source>
</evidence>
<protein>
    <submittedName>
        <fullName evidence="5">Nucleotidyltransferase family protein</fullName>
    </submittedName>
</protein>
<dbReference type="InterPro" id="IPR050065">
    <property type="entry name" value="GlmU-like"/>
</dbReference>
<dbReference type="PANTHER" id="PTHR43584:SF8">
    <property type="entry name" value="N-ACETYLMURAMATE ALPHA-1-PHOSPHATE URIDYLYLTRANSFERASE"/>
    <property type="match status" value="1"/>
</dbReference>
<dbReference type="InterPro" id="IPR029044">
    <property type="entry name" value="Nucleotide-diphossugar_trans"/>
</dbReference>
<evidence type="ECO:0000256" key="2">
    <source>
        <dbReference type="ARBA" id="ARBA00022695"/>
    </source>
</evidence>
<evidence type="ECO:0000256" key="1">
    <source>
        <dbReference type="ARBA" id="ARBA00022679"/>
    </source>
</evidence>
<keyword evidence="6" id="KW-1185">Reference proteome</keyword>
<dbReference type="RefSeq" id="WP_167636317.1">
    <property type="nucleotide sequence ID" value="NZ_JAATOP010000002.1"/>
</dbReference>
<dbReference type="SUPFAM" id="SSF53448">
    <property type="entry name" value="Nucleotide-diphospho-sugar transferases"/>
    <property type="match status" value="1"/>
</dbReference>
<dbReference type="EMBL" id="JAATOP010000002">
    <property type="protein sequence ID" value="NIY71424.1"/>
    <property type="molecule type" value="Genomic_DNA"/>
</dbReference>
<evidence type="ECO:0000256" key="3">
    <source>
        <dbReference type="ARBA" id="ARBA00022842"/>
    </source>
</evidence>
<dbReference type="InterPro" id="IPR025877">
    <property type="entry name" value="MobA-like_NTP_Trfase"/>
</dbReference>
<proteinExistence type="predicted"/>
<dbReference type="Gene3D" id="3.90.550.10">
    <property type="entry name" value="Spore Coat Polysaccharide Biosynthesis Protein SpsA, Chain A"/>
    <property type="match status" value="1"/>
</dbReference>
<dbReference type="PANTHER" id="PTHR43584">
    <property type="entry name" value="NUCLEOTIDYL TRANSFERASE"/>
    <property type="match status" value="1"/>
</dbReference>
<reference evidence="5 6" key="1">
    <citation type="submission" date="2020-03" db="EMBL/GenBank/DDBJ databases">
        <title>Bacterial isolates of synthetic phycosphere.</title>
        <authorList>
            <person name="Fu H."/>
            <person name="Moran M.A."/>
        </authorList>
    </citation>
    <scope>NUCLEOTIDE SEQUENCE [LARGE SCALE GENOMIC DNA]</scope>
    <source>
        <strain evidence="5 6">HF1</strain>
    </source>
</reference>
<dbReference type="Proteomes" id="UP000709466">
    <property type="component" value="Unassembled WGS sequence"/>
</dbReference>
<name>A0ABX0VWZ6_9RHOB</name>
<comment type="caution">
    <text evidence="5">The sequence shown here is derived from an EMBL/GenBank/DDBJ whole genome shotgun (WGS) entry which is preliminary data.</text>
</comment>
<organism evidence="5 6">
    <name type="scientific">Marivivens donghaensis</name>
    <dbReference type="NCBI Taxonomy" id="1699413"/>
    <lineage>
        <taxon>Bacteria</taxon>
        <taxon>Pseudomonadati</taxon>
        <taxon>Pseudomonadota</taxon>
        <taxon>Alphaproteobacteria</taxon>
        <taxon>Rhodobacterales</taxon>
        <taxon>Paracoccaceae</taxon>
        <taxon>Marivivens group</taxon>
        <taxon>Marivivens</taxon>
    </lineage>
</organism>